<dbReference type="VEuPathDB" id="PlasmoDB:PYYM_0831200"/>
<sequence length="865" mass="103173">MEELYENLKIIDYSLICFVNKYKIIDKYIKHILDIFGKIIDEYNTLIHKVINVYKQNVYNSVHNSFLEFKTNEENQNKKNKEIHEIKNTLKKAIKLTKTNINFNDNNQDNQDALEFNTNIKISFPYNTLALYKLRYYRNLFFKKYSTITKNDNYLNANYQRKRFLEKLKLSAKNRQNQKNDIFKDDYKNMQRILKENYFFKESNNLKDILVITKYLNKAKNIINNIPYFLYTIMEEFETSGSTFQENMYLFVLLALNMWLKKITQECERFISDPKTKGKKCKKEKENEKYKIYKEYLYDIIQRGAEQTEMFNDDKVLFYYPSNMKFNVNTSFLTYHFLYINKNLFNFIKKKKKIKKGQKEIQYNTITKIIEKINYKEKDDSAYMKNDIYNYNLYNEYVDLYSLINLSFKIDNENIYPNIFLIKNYMHEEAKNIIDIIYKLQNKYLNLIIYQDVSIIIQLILYILDNLKILSKKECQQNFDDYSSESKKYISNIKCNYLNMYSKILFPIRLTFLNILKFVHNILKTHKWNYICTFWSKIKENKFDSHTDTNDTTKHNVIDENKKGLGIKNEENCSENGSENGSENCSKNCSKNSKFNYLPLLLDECNEDNCYNFNKKKKKKNTYNNSEQAKFELAEQAKFELAEQAKFELAEQRMLCFDFYKIVNDNLKNVKIEIENKNNRDIYTGISLKKKNKYKIDKSPKANNYMSSSKQTKTKSTNLKEIQIKTTKLKETKLKETQIKTTKLKEAQIKTTKTINLANNYDKNNTCSILKKIKTQTTLTKKGDNFSVQNKALSKTLKSNNPCLSKIKTDNQKRINQIDVQNKPSINYLNNKIVIEKQINFIPKKIEKVGNGSWVNTKKKVATPK</sequence>
<dbReference type="VEuPathDB" id="PlasmoDB:PY17X_0831500"/>
<dbReference type="VEuPathDB" id="PlasmoDB:Py17XNL_000801872"/>
<proteinExistence type="predicted"/>
<reference evidence="2" key="2">
    <citation type="submission" date="2014-05" db="EMBL/GenBank/DDBJ databases">
        <authorList>
            <person name="Aslett M.A."/>
            <person name="De Silva N."/>
        </authorList>
    </citation>
    <scope>NUCLEOTIDE SEQUENCE</scope>
    <source>
        <strain evidence="2">17X</strain>
    </source>
</reference>
<dbReference type="AlphaFoldDB" id="A0A078K6P3"/>
<reference evidence="3 4" key="1">
    <citation type="journal article" date="2014" name="BMC Biol.">
        <title>A comprehensive evaluation of rodent malaria parasite genomes and gene expression.</title>
        <authorList>
            <person name="Otto T.D."/>
            <person name="Bohme U."/>
            <person name="Jackson A.P."/>
            <person name="Hunt M."/>
            <person name="Franke-Fayard B."/>
            <person name="Hoeijmakers W.A."/>
            <person name="Religa A.A."/>
            <person name="Robertson L."/>
            <person name="Sanders M."/>
            <person name="Ogun S.A."/>
            <person name="Cunningham D."/>
            <person name="Erhart A."/>
            <person name="Billker O."/>
            <person name="Khan S.M."/>
            <person name="Stunnenberg H.G."/>
            <person name="Langhorne J."/>
            <person name="Holder A.A."/>
            <person name="Waters A.P."/>
            <person name="Newbold C.I."/>
            <person name="Pain A."/>
            <person name="Berriman M."/>
            <person name="Janse C.J."/>
        </authorList>
    </citation>
    <scope>NUCLEOTIDE SEQUENCE [LARGE SCALE GENOMIC DNA]</scope>
    <source>
        <strain evidence="2 3">17X</strain>
        <strain evidence="1 4">YM</strain>
    </source>
</reference>
<dbReference type="KEGG" id="pyo:PY17X_0831500"/>
<dbReference type="GeneID" id="3790944"/>
<dbReference type="OMA" id="CYFFREE"/>
<accession>A0A078K6P3</accession>
<dbReference type="EMBL" id="LM993662">
    <property type="protein sequence ID" value="VTZ77626.1"/>
    <property type="molecule type" value="Genomic_DNA"/>
</dbReference>
<evidence type="ECO:0000313" key="3">
    <source>
        <dbReference type="Proteomes" id="UP000072874"/>
    </source>
</evidence>
<dbReference type="Proteomes" id="UP000072904">
    <property type="component" value="Chromosome 8"/>
</dbReference>
<evidence type="ECO:0000313" key="1">
    <source>
        <dbReference type="EMBL" id="CDU17674.1"/>
    </source>
</evidence>
<dbReference type="VEuPathDB" id="PlasmoDB:PY05183"/>
<organism evidence="1 4">
    <name type="scientific">Plasmodium yoelii</name>
    <dbReference type="NCBI Taxonomy" id="5861"/>
    <lineage>
        <taxon>Eukaryota</taxon>
        <taxon>Sar</taxon>
        <taxon>Alveolata</taxon>
        <taxon>Apicomplexa</taxon>
        <taxon>Aconoidasida</taxon>
        <taxon>Haemosporida</taxon>
        <taxon>Plasmodiidae</taxon>
        <taxon>Plasmodium</taxon>
        <taxon>Plasmodium (Vinckeia)</taxon>
    </lineage>
</organism>
<dbReference type="OrthoDB" id="372169at2759"/>
<reference evidence="1" key="3">
    <citation type="submission" date="2014-05" db="EMBL/GenBank/DDBJ databases">
        <authorList>
            <person name="Aslett A.Martin."/>
            <person name="De Silva Nishadi"/>
        </authorList>
    </citation>
    <scope>NUCLEOTIDE SEQUENCE</scope>
    <source>
        <strain evidence="1">YM</strain>
    </source>
</reference>
<dbReference type="EMBL" id="LK934636">
    <property type="protein sequence ID" value="CDU17674.1"/>
    <property type="molecule type" value="Genomic_DNA"/>
</dbReference>
<evidence type="ECO:0000313" key="2">
    <source>
        <dbReference type="EMBL" id="VTZ77626.1"/>
    </source>
</evidence>
<reference evidence="2" key="4">
    <citation type="submission" date="2019-05" db="EMBL/GenBank/DDBJ databases">
        <authorList>
            <consortium name="Pathogen Informatics"/>
        </authorList>
    </citation>
    <scope>NUCLEOTIDE SEQUENCE</scope>
    <source>
        <strain evidence="2">17X</strain>
    </source>
</reference>
<protein>
    <submittedName>
        <fullName evidence="1">Uncharacterized protein</fullName>
    </submittedName>
</protein>
<dbReference type="RefSeq" id="XP_022812014.1">
    <property type="nucleotide sequence ID" value="XM_022955782.1"/>
</dbReference>
<dbReference type="Proteomes" id="UP000072874">
    <property type="component" value="Chromosome 8"/>
</dbReference>
<evidence type="ECO:0000313" key="4">
    <source>
        <dbReference type="Proteomes" id="UP000072904"/>
    </source>
</evidence>
<name>A0A078K6P3_PLAYE</name>
<gene>
    <name evidence="2" type="ORF">PY17X_0831500</name>
    <name evidence="1" type="ORF">PYYM_0831200</name>
</gene>